<organism evidence="1 2">
    <name type="scientific">Cirrhinus molitorella</name>
    <name type="common">mud carp</name>
    <dbReference type="NCBI Taxonomy" id="172907"/>
    <lineage>
        <taxon>Eukaryota</taxon>
        <taxon>Metazoa</taxon>
        <taxon>Chordata</taxon>
        <taxon>Craniata</taxon>
        <taxon>Vertebrata</taxon>
        <taxon>Euteleostomi</taxon>
        <taxon>Actinopterygii</taxon>
        <taxon>Neopterygii</taxon>
        <taxon>Teleostei</taxon>
        <taxon>Ostariophysi</taxon>
        <taxon>Cypriniformes</taxon>
        <taxon>Cyprinidae</taxon>
        <taxon>Labeoninae</taxon>
        <taxon>Labeonini</taxon>
        <taxon>Cirrhinus</taxon>
    </lineage>
</organism>
<accession>A0ABR3LC16</accession>
<evidence type="ECO:0000313" key="2">
    <source>
        <dbReference type="Proteomes" id="UP001558613"/>
    </source>
</evidence>
<dbReference type="Proteomes" id="UP001558613">
    <property type="component" value="Unassembled WGS sequence"/>
</dbReference>
<evidence type="ECO:0000313" key="1">
    <source>
        <dbReference type="EMBL" id="KAL1250446.1"/>
    </source>
</evidence>
<protein>
    <submittedName>
        <fullName evidence="1">Uncharacterized protein</fullName>
    </submittedName>
</protein>
<proteinExistence type="predicted"/>
<gene>
    <name evidence="1" type="ORF">QQF64_021451</name>
</gene>
<name>A0ABR3LC16_9TELE</name>
<reference evidence="1 2" key="1">
    <citation type="submission" date="2023-09" db="EMBL/GenBank/DDBJ databases">
        <authorList>
            <person name="Wang M."/>
        </authorList>
    </citation>
    <scope>NUCLEOTIDE SEQUENCE [LARGE SCALE GENOMIC DNA]</scope>
    <source>
        <strain evidence="1">GT-2023</strain>
        <tissue evidence="1">Liver</tissue>
    </source>
</reference>
<dbReference type="EMBL" id="JAYMGO010000023">
    <property type="protein sequence ID" value="KAL1250446.1"/>
    <property type="molecule type" value="Genomic_DNA"/>
</dbReference>
<comment type="caution">
    <text evidence="1">The sequence shown here is derived from an EMBL/GenBank/DDBJ whole genome shotgun (WGS) entry which is preliminary data.</text>
</comment>
<sequence length="81" mass="8989">MMMMVVSGGVYMQGRGSSHLLFKAQREHLKDARRVGGECQASVRARVNAVSARTRTALVKRGIPERSLDTTEILNKLSYNP</sequence>
<keyword evidence="2" id="KW-1185">Reference proteome</keyword>